<dbReference type="Pfam" id="PF12833">
    <property type="entry name" value="HTH_18"/>
    <property type="match status" value="1"/>
</dbReference>
<keyword evidence="2" id="KW-0238">DNA-binding</keyword>
<gene>
    <name evidence="6" type="ORF">C8E87_8612</name>
</gene>
<protein>
    <submittedName>
        <fullName evidence="6">AraC family transcriptional regulator</fullName>
    </submittedName>
</protein>
<dbReference type="SMART" id="SM00871">
    <property type="entry name" value="AraC_E_bind"/>
    <property type="match status" value="1"/>
</dbReference>
<evidence type="ECO:0000313" key="6">
    <source>
        <dbReference type="EMBL" id="TDO33127.1"/>
    </source>
</evidence>
<evidence type="ECO:0000259" key="5">
    <source>
        <dbReference type="PROSITE" id="PS01124"/>
    </source>
</evidence>
<dbReference type="GO" id="GO:0043565">
    <property type="term" value="F:sequence-specific DNA binding"/>
    <property type="evidence" value="ECO:0007669"/>
    <property type="project" value="InterPro"/>
</dbReference>
<evidence type="ECO:0000313" key="7">
    <source>
        <dbReference type="Proteomes" id="UP000294901"/>
    </source>
</evidence>
<dbReference type="SUPFAM" id="SSF55136">
    <property type="entry name" value="Probable bacterial effector-binding domain"/>
    <property type="match status" value="1"/>
</dbReference>
<comment type="caution">
    <text evidence="6">The sequence shown here is derived from an EMBL/GenBank/DDBJ whole genome shotgun (WGS) entry which is preliminary data.</text>
</comment>
<dbReference type="Pfam" id="PF06445">
    <property type="entry name" value="GyrI-like"/>
    <property type="match status" value="1"/>
</dbReference>
<dbReference type="Gene3D" id="1.10.10.60">
    <property type="entry name" value="Homeodomain-like"/>
    <property type="match status" value="2"/>
</dbReference>
<keyword evidence="3" id="KW-0804">Transcription</keyword>
<dbReference type="EMBL" id="SNWR01000002">
    <property type="protein sequence ID" value="TDO33127.1"/>
    <property type="molecule type" value="Genomic_DNA"/>
</dbReference>
<proteinExistence type="predicted"/>
<dbReference type="PANTHER" id="PTHR40055:SF1">
    <property type="entry name" value="TRANSCRIPTIONAL REGULATOR YGIV-RELATED"/>
    <property type="match status" value="1"/>
</dbReference>
<sequence length="312" mass="33953">MVAAAEGYRPHVSPGIRELLQLLAAVNSRLSGDVSLPVLAVWAHRSRFDLHRRFRRLAGETPKAYTTRVRLARAAADLVTTGRQVSAIAVDHGFASHEVFTRAFTRHLGRSPVRYRARGLHLAGRRVAAVHASAVNSAAPCISLYHVRITERKPTVPLHISVRDTPSVHALVIRRRVTRDEIAAALAECLPTVFGYAQRHGLALTGPPFARYPEVGMGSLVIEGGVTIAAPPSTALSDGIEALTIPAGRAVVAVHRGPYESLPESYQEIEKWMRDHQLSAAGPPRETYLTDPGENPDPATWETEIVQPVRSA</sequence>
<evidence type="ECO:0000256" key="3">
    <source>
        <dbReference type="ARBA" id="ARBA00023163"/>
    </source>
</evidence>
<dbReference type="AlphaFoldDB" id="A0A4R6JCQ2"/>
<feature type="domain" description="HTH araC/xylS-type" evidence="5">
    <location>
        <begin position="20"/>
        <end position="118"/>
    </location>
</feature>
<dbReference type="InterPro" id="IPR011256">
    <property type="entry name" value="Reg_factor_effector_dom_sf"/>
</dbReference>
<dbReference type="InterPro" id="IPR050908">
    <property type="entry name" value="SmbC-like"/>
</dbReference>
<dbReference type="SUPFAM" id="SSF46689">
    <property type="entry name" value="Homeodomain-like"/>
    <property type="match status" value="2"/>
</dbReference>
<reference evidence="6 7" key="1">
    <citation type="submission" date="2019-03" db="EMBL/GenBank/DDBJ databases">
        <title>Sequencing the genomes of 1000 actinobacteria strains.</title>
        <authorList>
            <person name="Klenk H.-P."/>
        </authorList>
    </citation>
    <scope>NUCLEOTIDE SEQUENCE [LARGE SCALE GENOMIC DNA]</scope>
    <source>
        <strain evidence="6 7">DSM 43805</strain>
    </source>
</reference>
<dbReference type="SMART" id="SM00342">
    <property type="entry name" value="HTH_ARAC"/>
    <property type="match status" value="1"/>
</dbReference>
<keyword evidence="1" id="KW-0805">Transcription regulation</keyword>
<dbReference type="PROSITE" id="PS01124">
    <property type="entry name" value="HTH_ARAC_FAMILY_2"/>
    <property type="match status" value="1"/>
</dbReference>
<feature type="region of interest" description="Disordered" evidence="4">
    <location>
        <begin position="280"/>
        <end position="312"/>
    </location>
</feature>
<dbReference type="Proteomes" id="UP000294901">
    <property type="component" value="Unassembled WGS sequence"/>
</dbReference>
<dbReference type="PANTHER" id="PTHR40055">
    <property type="entry name" value="TRANSCRIPTIONAL REGULATOR YGIV-RELATED"/>
    <property type="match status" value="1"/>
</dbReference>
<evidence type="ECO:0000256" key="1">
    <source>
        <dbReference type="ARBA" id="ARBA00023015"/>
    </source>
</evidence>
<dbReference type="InterPro" id="IPR029442">
    <property type="entry name" value="GyrI-like"/>
</dbReference>
<dbReference type="Gene3D" id="3.20.80.10">
    <property type="entry name" value="Regulatory factor, effector binding domain"/>
    <property type="match status" value="1"/>
</dbReference>
<accession>A0A4R6JCQ2</accession>
<evidence type="ECO:0000256" key="4">
    <source>
        <dbReference type="SAM" id="MobiDB-lite"/>
    </source>
</evidence>
<dbReference type="GO" id="GO:0003700">
    <property type="term" value="F:DNA-binding transcription factor activity"/>
    <property type="evidence" value="ECO:0007669"/>
    <property type="project" value="InterPro"/>
</dbReference>
<dbReference type="InterPro" id="IPR010499">
    <property type="entry name" value="AraC_E-bd"/>
</dbReference>
<dbReference type="PROSITE" id="PS00041">
    <property type="entry name" value="HTH_ARAC_FAMILY_1"/>
    <property type="match status" value="1"/>
</dbReference>
<keyword evidence="7" id="KW-1185">Reference proteome</keyword>
<dbReference type="InterPro" id="IPR018062">
    <property type="entry name" value="HTH_AraC-typ_CS"/>
</dbReference>
<dbReference type="InterPro" id="IPR009057">
    <property type="entry name" value="Homeodomain-like_sf"/>
</dbReference>
<name>A0A4R6JCQ2_9ACTN</name>
<evidence type="ECO:0000256" key="2">
    <source>
        <dbReference type="ARBA" id="ARBA00023125"/>
    </source>
</evidence>
<dbReference type="InterPro" id="IPR018060">
    <property type="entry name" value="HTH_AraC"/>
</dbReference>
<organism evidence="6 7">
    <name type="scientific">Paractinoplanes brasiliensis</name>
    <dbReference type="NCBI Taxonomy" id="52695"/>
    <lineage>
        <taxon>Bacteria</taxon>
        <taxon>Bacillati</taxon>
        <taxon>Actinomycetota</taxon>
        <taxon>Actinomycetes</taxon>
        <taxon>Micromonosporales</taxon>
        <taxon>Micromonosporaceae</taxon>
        <taxon>Paractinoplanes</taxon>
    </lineage>
</organism>